<evidence type="ECO:0000256" key="3">
    <source>
        <dbReference type="SAM" id="MobiDB-lite"/>
    </source>
</evidence>
<dbReference type="PANTHER" id="PTHR11347">
    <property type="entry name" value="CYCLIC NUCLEOTIDE PHOSPHODIESTERASE"/>
    <property type="match status" value="1"/>
</dbReference>
<sequence length="897" mass="96986">MSQPLPFSSITAFLIPFNTKFANQQDGSNPESVSVFSAAATNNGPHTSPSVSQFSSGPGAFGYQSGKQHRSKKSGSKRPTTSPYLPSTWESSKGAGSIKDSLVNLGITVLLKSSASDISITLADVSSPTSSSPQEAMTVAFIPINHIPAPRIHASNVNAKESSTSTAVCFEDQSPAGLAEIDESVVECLKEIKLLVSSREKTHSRLAIIVYSLDSGLSPSTLLSCEKAGVDRVITFPFHTSRLTEEIQSAMEHASQSQVSGSPSPSISSTITPAIPSPSFQLPPKNLRRQTVFTPRTNKPDRPDQKDLFTISDLSAPFANLCSIGNYNLPRRASVDMGGLALTLSRACGSDGEISSAYLPEQQSEQGRGPWRQAVADGAEVGAGWSEGGLTPVAEIAAESGDALFCELVSEMHLQVKKTIQGADKVADLELLGPMNQDTRTRLIEKLSGWDFKPYELSGDDLYRTTCILFEAVLMTEGVWDLGIDAVAMRRFLLSIRQIYHTHNPYHNYQHGCDVLQATYTFLLNLGLVPPLQLLLDCDGDRPSTPWKRSLDKKTGRISEVFRPQDILTLMLAAIGHDGAHPGLSNAFLKNAKAPLSLVYGDKSALENMHCILIASLLKRHGFGFLFVGHLSSKSPITSEFSDDSGLSTALASNPEVNKARENISTTFSDFRKILFSTILATDMSMHFAFMASLTEVATEETSIERDRILFHQALMKCADISNPCRPHQISEYWSTALLEEWHNQANLELDLRLPVSVVQQADAAMQAKGQVAFIDLFTQPLFDGAATVMPDLAPYAQQCATNRTLWFERLNKLQANGAELPGHALHSHTSSTTIPCSLESHYRTLFPLALPVALLATPPPGPAVDPVSPVVASGEKSLGGGSGLRSTYKNYYASGN</sequence>
<dbReference type="GO" id="GO:0007165">
    <property type="term" value="P:signal transduction"/>
    <property type="evidence" value="ECO:0007669"/>
    <property type="project" value="InterPro"/>
</dbReference>
<dbReference type="Pfam" id="PF00233">
    <property type="entry name" value="PDEase_I"/>
    <property type="match status" value="1"/>
</dbReference>
<accession>A0A0F7SEM5</accession>
<dbReference type="Gene3D" id="1.10.1300.10">
    <property type="entry name" value="3'5'-cyclic nucleotide phosphodiesterase, catalytic domain"/>
    <property type="match status" value="1"/>
</dbReference>
<name>A0A0F7SEM5_PHARH</name>
<feature type="compositionally biased region" description="Polar residues" evidence="3">
    <location>
        <begin position="24"/>
        <end position="56"/>
    </location>
</feature>
<dbReference type="InterPro" id="IPR036971">
    <property type="entry name" value="PDEase_catalytic_dom_sf"/>
</dbReference>
<evidence type="ECO:0000256" key="1">
    <source>
        <dbReference type="ARBA" id="ARBA00022723"/>
    </source>
</evidence>
<keyword evidence="2" id="KW-0378">Hydrolase</keyword>
<dbReference type="PROSITE" id="PS51845">
    <property type="entry name" value="PDEASE_I_2"/>
    <property type="match status" value="1"/>
</dbReference>
<feature type="compositionally biased region" description="Basic residues" evidence="3">
    <location>
        <begin position="67"/>
        <end position="76"/>
    </location>
</feature>
<feature type="compositionally biased region" description="Polar residues" evidence="3">
    <location>
        <begin position="77"/>
        <end position="91"/>
    </location>
</feature>
<feature type="region of interest" description="Disordered" evidence="3">
    <location>
        <begin position="252"/>
        <end position="285"/>
    </location>
</feature>
<evidence type="ECO:0000259" key="4">
    <source>
        <dbReference type="PROSITE" id="PS51845"/>
    </source>
</evidence>
<reference evidence="5" key="1">
    <citation type="submission" date="2014-08" db="EMBL/GenBank/DDBJ databases">
        <authorList>
            <person name="Sharma Rahul"/>
            <person name="Thines Marco"/>
        </authorList>
    </citation>
    <scope>NUCLEOTIDE SEQUENCE</scope>
</reference>
<evidence type="ECO:0000256" key="2">
    <source>
        <dbReference type="ARBA" id="ARBA00022801"/>
    </source>
</evidence>
<organism evidence="5">
    <name type="scientific">Phaffia rhodozyma</name>
    <name type="common">Yeast</name>
    <name type="synonym">Xanthophyllomyces dendrorhous</name>
    <dbReference type="NCBI Taxonomy" id="264483"/>
    <lineage>
        <taxon>Eukaryota</taxon>
        <taxon>Fungi</taxon>
        <taxon>Dikarya</taxon>
        <taxon>Basidiomycota</taxon>
        <taxon>Agaricomycotina</taxon>
        <taxon>Tremellomycetes</taxon>
        <taxon>Cystofilobasidiales</taxon>
        <taxon>Mrakiaceae</taxon>
        <taxon>Phaffia</taxon>
    </lineage>
</organism>
<dbReference type="GO" id="GO:0046872">
    <property type="term" value="F:metal ion binding"/>
    <property type="evidence" value="ECO:0007669"/>
    <property type="project" value="UniProtKB-KW"/>
</dbReference>
<dbReference type="GO" id="GO:0004114">
    <property type="term" value="F:3',5'-cyclic-nucleotide phosphodiesterase activity"/>
    <property type="evidence" value="ECO:0007669"/>
    <property type="project" value="InterPro"/>
</dbReference>
<protein>
    <submittedName>
        <fullName evidence="5">Hd-domain pdease-like protein</fullName>
    </submittedName>
</protein>
<dbReference type="InterPro" id="IPR002073">
    <property type="entry name" value="PDEase_catalytic_dom"/>
</dbReference>
<proteinExistence type="predicted"/>
<dbReference type="EMBL" id="LN483116">
    <property type="protein sequence ID" value="CDZ96330.1"/>
    <property type="molecule type" value="Genomic_DNA"/>
</dbReference>
<dbReference type="AlphaFoldDB" id="A0A0F7SEM5"/>
<feature type="region of interest" description="Disordered" evidence="3">
    <location>
        <begin position="24"/>
        <end position="94"/>
    </location>
</feature>
<evidence type="ECO:0000313" key="5">
    <source>
        <dbReference type="EMBL" id="CDZ96330.1"/>
    </source>
</evidence>
<keyword evidence="1" id="KW-0479">Metal-binding</keyword>
<dbReference type="SUPFAM" id="SSF109604">
    <property type="entry name" value="HD-domain/PDEase-like"/>
    <property type="match status" value="1"/>
</dbReference>
<feature type="compositionally biased region" description="Low complexity" evidence="3">
    <location>
        <begin position="254"/>
        <end position="279"/>
    </location>
</feature>
<feature type="domain" description="PDEase" evidence="4">
    <location>
        <begin position="428"/>
        <end position="814"/>
    </location>
</feature>